<dbReference type="AlphaFoldDB" id="A0A9P4Y016"/>
<feature type="compositionally biased region" description="Basic residues" evidence="1">
    <location>
        <begin position="77"/>
        <end position="86"/>
    </location>
</feature>
<comment type="caution">
    <text evidence="2">The sequence shown here is derived from an EMBL/GenBank/DDBJ whole genome shotgun (WGS) entry which is preliminary data.</text>
</comment>
<dbReference type="Proteomes" id="UP000803844">
    <property type="component" value="Unassembled WGS sequence"/>
</dbReference>
<proteinExistence type="predicted"/>
<feature type="region of interest" description="Disordered" evidence="1">
    <location>
        <begin position="45"/>
        <end position="140"/>
    </location>
</feature>
<evidence type="ECO:0000256" key="1">
    <source>
        <dbReference type="SAM" id="MobiDB-lite"/>
    </source>
</evidence>
<evidence type="ECO:0000313" key="3">
    <source>
        <dbReference type="Proteomes" id="UP000803844"/>
    </source>
</evidence>
<name>A0A9P4Y016_CRYP1</name>
<keyword evidence="3" id="KW-1185">Reference proteome</keyword>
<dbReference type="GeneID" id="63837660"/>
<sequence length="140" mass="15964">MKLNLTLHGSPSPICHPFKAITECPVHPENYYAKYTTCVKCTAAKKREEREAKSIREEQERERENERNKENEEWPKKGTKKIKKPKVRPDHEKSIKQLRREQKALKKSGAMVNVTSLTAGEEDDGAETDGVQTADEGVDT</sequence>
<dbReference type="RefSeq" id="XP_040775134.1">
    <property type="nucleotide sequence ID" value="XM_040920531.1"/>
</dbReference>
<dbReference type="EMBL" id="MU032348">
    <property type="protein sequence ID" value="KAF3764173.1"/>
    <property type="molecule type" value="Genomic_DNA"/>
</dbReference>
<evidence type="ECO:0000313" key="2">
    <source>
        <dbReference type="EMBL" id="KAF3764173.1"/>
    </source>
</evidence>
<feature type="compositionally biased region" description="Basic and acidic residues" evidence="1">
    <location>
        <begin position="45"/>
        <end position="76"/>
    </location>
</feature>
<protein>
    <submittedName>
        <fullName evidence="2">Uncharacterized protein</fullName>
    </submittedName>
</protein>
<accession>A0A9P4Y016</accession>
<gene>
    <name evidence="2" type="ORF">M406DRAFT_330522</name>
</gene>
<feature type="compositionally biased region" description="Basic and acidic residues" evidence="1">
    <location>
        <begin position="87"/>
        <end position="104"/>
    </location>
</feature>
<organism evidence="2 3">
    <name type="scientific">Cryphonectria parasitica (strain ATCC 38755 / EP155)</name>
    <dbReference type="NCBI Taxonomy" id="660469"/>
    <lineage>
        <taxon>Eukaryota</taxon>
        <taxon>Fungi</taxon>
        <taxon>Dikarya</taxon>
        <taxon>Ascomycota</taxon>
        <taxon>Pezizomycotina</taxon>
        <taxon>Sordariomycetes</taxon>
        <taxon>Sordariomycetidae</taxon>
        <taxon>Diaporthales</taxon>
        <taxon>Cryphonectriaceae</taxon>
        <taxon>Cryphonectria-Endothia species complex</taxon>
        <taxon>Cryphonectria</taxon>
    </lineage>
</organism>
<reference evidence="2" key="1">
    <citation type="journal article" date="2020" name="Phytopathology">
        <title>Genome sequence of the chestnut blight fungus Cryphonectria parasitica EP155: A fundamental resource for an archetypical invasive plant pathogen.</title>
        <authorList>
            <person name="Crouch J.A."/>
            <person name="Dawe A."/>
            <person name="Aerts A."/>
            <person name="Barry K."/>
            <person name="Churchill A.C.L."/>
            <person name="Grimwood J."/>
            <person name="Hillman B."/>
            <person name="Milgroom M.G."/>
            <person name="Pangilinan J."/>
            <person name="Smith M."/>
            <person name="Salamov A."/>
            <person name="Schmutz J."/>
            <person name="Yadav J."/>
            <person name="Grigoriev I.V."/>
            <person name="Nuss D."/>
        </authorList>
    </citation>
    <scope>NUCLEOTIDE SEQUENCE</scope>
    <source>
        <strain evidence="2">EP155</strain>
    </source>
</reference>